<reference evidence="1" key="1">
    <citation type="journal article" date="2014" name="Front. Microbiol.">
        <title>High frequency of phylogenetically diverse reductive dehalogenase-homologous genes in deep subseafloor sedimentary metagenomes.</title>
        <authorList>
            <person name="Kawai M."/>
            <person name="Futagami T."/>
            <person name="Toyoda A."/>
            <person name="Takaki Y."/>
            <person name="Nishi S."/>
            <person name="Hori S."/>
            <person name="Arai W."/>
            <person name="Tsubouchi T."/>
            <person name="Morono Y."/>
            <person name="Uchiyama I."/>
            <person name="Ito T."/>
            <person name="Fujiyama A."/>
            <person name="Inagaki F."/>
            <person name="Takami H."/>
        </authorList>
    </citation>
    <scope>NUCLEOTIDE SEQUENCE</scope>
    <source>
        <strain evidence="1">Expedition CK06-06</strain>
    </source>
</reference>
<protein>
    <submittedName>
        <fullName evidence="1">Uncharacterized protein</fullName>
    </submittedName>
</protein>
<organism evidence="1">
    <name type="scientific">marine sediment metagenome</name>
    <dbReference type="NCBI Taxonomy" id="412755"/>
    <lineage>
        <taxon>unclassified sequences</taxon>
        <taxon>metagenomes</taxon>
        <taxon>ecological metagenomes</taxon>
    </lineage>
</organism>
<feature type="non-terminal residue" evidence="1">
    <location>
        <position position="1"/>
    </location>
</feature>
<gene>
    <name evidence="1" type="ORF">S12H4_01170</name>
</gene>
<sequence length="98" mass="10751">GLGGGGPGELSPEQEATVRMNWGIQVLKKCWKDGVGEDMPNAIFDGARKALKQYSLEVAAKAFAKGVRYKGGKHKSWKYIQTIIDEEVEKRGHSPPHS</sequence>
<accession>X1R1Z1</accession>
<dbReference type="EMBL" id="BARW01000212">
    <property type="protein sequence ID" value="GAI61086.1"/>
    <property type="molecule type" value="Genomic_DNA"/>
</dbReference>
<evidence type="ECO:0000313" key="1">
    <source>
        <dbReference type="EMBL" id="GAI61086.1"/>
    </source>
</evidence>
<dbReference type="AlphaFoldDB" id="X1R1Z1"/>
<comment type="caution">
    <text evidence="1">The sequence shown here is derived from an EMBL/GenBank/DDBJ whole genome shotgun (WGS) entry which is preliminary data.</text>
</comment>
<proteinExistence type="predicted"/>
<name>X1R1Z1_9ZZZZ</name>